<evidence type="ECO:0000313" key="1">
    <source>
        <dbReference type="EMBL" id="GBH14991.1"/>
    </source>
</evidence>
<gene>
    <name evidence="1" type="ORF">KPSA3_00908</name>
</gene>
<comment type="caution">
    <text evidence="1">The sequence shown here is derived from an EMBL/GenBank/DDBJ whole genome shotgun (WGS) entry which is preliminary data.</text>
</comment>
<dbReference type="EMBL" id="BGKA01000029">
    <property type="protein sequence ID" value="GBH14991.1"/>
    <property type="molecule type" value="Genomic_DNA"/>
</dbReference>
<dbReference type="Pfam" id="PF09143">
    <property type="entry name" value="AvrPphF-ORF-2"/>
    <property type="match status" value="1"/>
</dbReference>
<reference evidence="1 2" key="1">
    <citation type="submission" date="2018-04" db="EMBL/GenBank/DDBJ databases">
        <title>Draft genome sequence of Pseudomonas syringae pv. actinidiae biovar 3 strains isolated from kiwifruit in Kagawa prefecture.</title>
        <authorList>
            <person name="Tabuchi M."/>
            <person name="Saito M."/>
            <person name="Fujiwara S."/>
            <person name="Sasa N."/>
            <person name="Akimitsu K."/>
            <person name="Gomi K."/>
            <person name="Konishi-Sugita S."/>
            <person name="Hamano K."/>
            <person name="Kataoka I."/>
        </authorList>
    </citation>
    <scope>NUCLEOTIDE SEQUENCE [LARGE SCALE GENOMIC DNA]</scope>
    <source>
        <strain evidence="1 2">MAFF212211</strain>
    </source>
</reference>
<dbReference type="InterPro" id="IPR015226">
    <property type="entry name" value="T3_effector_HopF2"/>
</dbReference>
<keyword evidence="1" id="KW-0540">Nuclease</keyword>
<evidence type="ECO:0000313" key="2">
    <source>
        <dbReference type="Proteomes" id="UP000248291"/>
    </source>
</evidence>
<dbReference type="Proteomes" id="UP000248291">
    <property type="component" value="Unassembled WGS sequence"/>
</dbReference>
<dbReference type="SUPFAM" id="SSF56399">
    <property type="entry name" value="ADP-ribosylation"/>
    <property type="match status" value="1"/>
</dbReference>
<accession>A0AAN4Q167</accession>
<organism evidence="1 2">
    <name type="scientific">Pseudomonas syringae pv. actinidiae</name>
    <dbReference type="NCBI Taxonomy" id="103796"/>
    <lineage>
        <taxon>Bacteria</taxon>
        <taxon>Pseudomonadati</taxon>
        <taxon>Pseudomonadota</taxon>
        <taxon>Gammaproteobacteria</taxon>
        <taxon>Pseudomonadales</taxon>
        <taxon>Pseudomonadaceae</taxon>
        <taxon>Pseudomonas</taxon>
        <taxon>Pseudomonas syringae</taxon>
    </lineage>
</organism>
<protein>
    <submittedName>
        <fullName evidence="1">Predicted 3'-5' exonuclease related to the exonuclease domain of PolB</fullName>
    </submittedName>
</protein>
<sequence>MLSVGNICGTSGSHYVYSPSVSPRHASGSSTPMHSVGGQALTSRYQLSAEARNDFLDRFDPMRSLGLNSDTPLCRTTTTSWRNVIAQVRNPDEDPRIDHLLTMAEEIYKASSTFRKRMNAVAGEGGVTIRIVPDNEIGHSFGHAATIPATRSIALTETTASNVQGSHYQSLNILLVELSNLSRANEIAEIRSSFQQGRIGQRRAAHNAERAEYGTIEDMVKYFTEARPVIESLGYGNPSMWYAAHDYGGGIVPAYRSFEDYYARALSSGHTDVHLNNYSRSDG</sequence>
<keyword evidence="1" id="KW-0378">Hydrolase</keyword>
<name>A0AAN4Q167_PSESF</name>
<proteinExistence type="predicted"/>
<keyword evidence="1" id="KW-0269">Exonuclease</keyword>
<dbReference type="AlphaFoldDB" id="A0AAN4Q167"/>
<dbReference type="GO" id="GO:0004527">
    <property type="term" value="F:exonuclease activity"/>
    <property type="evidence" value="ECO:0007669"/>
    <property type="project" value="UniProtKB-KW"/>
</dbReference>